<sequence length="125" mass="14789">MSLFHAICLQIRQLPLSKICPLEYANYEYEWYLRRKCRFTGFQKQFSNFSGVSPTFYCYGYLVYAKYEPVPLTTRLHTQISVGVLDPFIPLNLRFHNSMFSSLFSLEYNFKLFSRAKRIVGKNPS</sequence>
<keyword evidence="2" id="KW-1185">Reference proteome</keyword>
<name>A0ABR1CE83_NECAM</name>
<evidence type="ECO:0000313" key="1">
    <source>
        <dbReference type="EMBL" id="KAK6735506.1"/>
    </source>
</evidence>
<gene>
    <name evidence="1" type="primary">Necator_chrII.g6409</name>
    <name evidence="1" type="ORF">RB195_018616</name>
</gene>
<organism evidence="1 2">
    <name type="scientific">Necator americanus</name>
    <name type="common">Human hookworm</name>
    <dbReference type="NCBI Taxonomy" id="51031"/>
    <lineage>
        <taxon>Eukaryota</taxon>
        <taxon>Metazoa</taxon>
        <taxon>Ecdysozoa</taxon>
        <taxon>Nematoda</taxon>
        <taxon>Chromadorea</taxon>
        <taxon>Rhabditida</taxon>
        <taxon>Rhabditina</taxon>
        <taxon>Rhabditomorpha</taxon>
        <taxon>Strongyloidea</taxon>
        <taxon>Ancylostomatidae</taxon>
        <taxon>Bunostominae</taxon>
        <taxon>Necator</taxon>
    </lineage>
</organism>
<dbReference type="EMBL" id="JAVFWL010000002">
    <property type="protein sequence ID" value="KAK6735506.1"/>
    <property type="molecule type" value="Genomic_DNA"/>
</dbReference>
<protein>
    <submittedName>
        <fullName evidence="1">Uncharacterized protein</fullName>
    </submittedName>
</protein>
<proteinExistence type="predicted"/>
<accession>A0ABR1CE83</accession>
<comment type="caution">
    <text evidence="1">The sequence shown here is derived from an EMBL/GenBank/DDBJ whole genome shotgun (WGS) entry which is preliminary data.</text>
</comment>
<dbReference type="Proteomes" id="UP001303046">
    <property type="component" value="Unassembled WGS sequence"/>
</dbReference>
<reference evidence="1 2" key="1">
    <citation type="submission" date="2023-08" db="EMBL/GenBank/DDBJ databases">
        <title>A Necator americanus chromosomal reference genome.</title>
        <authorList>
            <person name="Ilik V."/>
            <person name="Petrzelkova K.J."/>
            <person name="Pardy F."/>
            <person name="Fuh T."/>
            <person name="Niatou-Singa F.S."/>
            <person name="Gouil Q."/>
            <person name="Baker L."/>
            <person name="Ritchie M.E."/>
            <person name="Jex A.R."/>
            <person name="Gazzola D."/>
            <person name="Li H."/>
            <person name="Toshio Fujiwara R."/>
            <person name="Zhan B."/>
            <person name="Aroian R.V."/>
            <person name="Pafco B."/>
            <person name="Schwarz E.M."/>
        </authorList>
    </citation>
    <scope>NUCLEOTIDE SEQUENCE [LARGE SCALE GENOMIC DNA]</scope>
    <source>
        <strain evidence="1 2">Aroian</strain>
        <tissue evidence="1">Whole animal</tissue>
    </source>
</reference>
<evidence type="ECO:0000313" key="2">
    <source>
        <dbReference type="Proteomes" id="UP001303046"/>
    </source>
</evidence>